<dbReference type="EMBL" id="JBHSJE010000001">
    <property type="protein sequence ID" value="MFC4977702.1"/>
    <property type="molecule type" value="Genomic_DNA"/>
</dbReference>
<evidence type="ECO:0000313" key="2">
    <source>
        <dbReference type="Proteomes" id="UP001595908"/>
    </source>
</evidence>
<proteinExistence type="predicted"/>
<dbReference type="Proteomes" id="UP001595908">
    <property type="component" value="Unassembled WGS sequence"/>
</dbReference>
<accession>A0ABV9V492</accession>
<organism evidence="1 2">
    <name type="scientific">Streptomyces atroolivaceus</name>
    <dbReference type="NCBI Taxonomy" id="66869"/>
    <lineage>
        <taxon>Bacteria</taxon>
        <taxon>Bacillati</taxon>
        <taxon>Actinomycetota</taxon>
        <taxon>Actinomycetes</taxon>
        <taxon>Kitasatosporales</taxon>
        <taxon>Streptomycetaceae</taxon>
        <taxon>Streptomyces</taxon>
    </lineage>
</organism>
<dbReference type="RefSeq" id="WP_157841653.1">
    <property type="nucleotide sequence ID" value="NZ_JBFAGR010000002.1"/>
</dbReference>
<protein>
    <submittedName>
        <fullName evidence="1">Uncharacterized protein</fullName>
    </submittedName>
</protein>
<keyword evidence="2" id="KW-1185">Reference proteome</keyword>
<evidence type="ECO:0000313" key="1">
    <source>
        <dbReference type="EMBL" id="MFC4977702.1"/>
    </source>
</evidence>
<reference evidence="2" key="1">
    <citation type="journal article" date="2019" name="Int. J. Syst. Evol. Microbiol.">
        <title>The Global Catalogue of Microorganisms (GCM) 10K type strain sequencing project: providing services to taxonomists for standard genome sequencing and annotation.</title>
        <authorList>
            <consortium name="The Broad Institute Genomics Platform"/>
            <consortium name="The Broad Institute Genome Sequencing Center for Infectious Disease"/>
            <person name="Wu L."/>
            <person name="Ma J."/>
        </authorList>
    </citation>
    <scope>NUCLEOTIDE SEQUENCE [LARGE SCALE GENOMIC DNA]</scope>
    <source>
        <strain evidence="2">ICMP 257</strain>
    </source>
</reference>
<name>A0ABV9V492_STRAZ</name>
<comment type="caution">
    <text evidence="1">The sequence shown here is derived from an EMBL/GenBank/DDBJ whole genome shotgun (WGS) entry which is preliminary data.</text>
</comment>
<sequence>MTQITLEPGFLLLISLSYGRLQDHVTARLAPAEISGVSFVHLFATIPQPVGSKYNDTFAPLIRELFAPERVGGAGGHGPYYFVRTQDAQLGTDTLQISIEGVSDEDSTRADLHRTAERYGCAAQVDATPLDSVPSPLWNAGFTGTGFSASSKRLFQEAAPTLVSFLNRAAETPQSPPPALGAIRLMAAHTRATLLRSPQREIDGYEFRELLSLRLLSYRSHFEAIYLRTKDPQSFDAACARFYEQVGAGVREFITACGDPDDDPADEMVRLWTKSITSESSHLAENFSDGSVVNAGHTLEDLIRKRGAPVEPTRFHTPPSPELDRLMHRDADFLAFRLQTSLLYSCLYTLGFSLAERYVFCYVVARANEEVCGKSMKELQDELDGLARSMASGSTKTAE</sequence>
<dbReference type="GeneID" id="43426517"/>
<gene>
    <name evidence="1" type="ORF">ACFPL4_04890</name>
</gene>